<comment type="caution">
    <text evidence="3">The sequence shown here is derived from an EMBL/GenBank/DDBJ whole genome shotgun (WGS) entry which is preliminary data.</text>
</comment>
<feature type="domain" description="2TM" evidence="2">
    <location>
        <begin position="20"/>
        <end position="102"/>
    </location>
</feature>
<dbReference type="Pfam" id="PF13239">
    <property type="entry name" value="2TM"/>
    <property type="match status" value="1"/>
</dbReference>
<proteinExistence type="predicted"/>
<evidence type="ECO:0000313" key="3">
    <source>
        <dbReference type="EMBL" id="MEL1243184.1"/>
    </source>
</evidence>
<accession>A0ABU9HSP2</accession>
<evidence type="ECO:0000313" key="4">
    <source>
        <dbReference type="Proteomes" id="UP001464555"/>
    </source>
</evidence>
<keyword evidence="1" id="KW-0812">Transmembrane</keyword>
<protein>
    <submittedName>
        <fullName evidence="3">2TM domain-containing protein</fullName>
    </submittedName>
</protein>
<name>A0ABU9HSP2_9FLAO</name>
<dbReference type="RefSeq" id="WP_341695501.1">
    <property type="nucleotide sequence ID" value="NZ_JBBYHR010000001.1"/>
</dbReference>
<keyword evidence="1" id="KW-0472">Membrane</keyword>
<gene>
    <name evidence="3" type="ORF">AAEO56_02825</name>
</gene>
<feature type="transmembrane region" description="Helical" evidence="1">
    <location>
        <begin position="67"/>
        <end position="88"/>
    </location>
</feature>
<keyword evidence="4" id="KW-1185">Reference proteome</keyword>
<feature type="transmembrane region" description="Helical" evidence="1">
    <location>
        <begin position="31"/>
        <end position="55"/>
    </location>
</feature>
<evidence type="ECO:0000256" key="1">
    <source>
        <dbReference type="SAM" id="Phobius"/>
    </source>
</evidence>
<dbReference type="InterPro" id="IPR025698">
    <property type="entry name" value="2TM_dom"/>
</dbReference>
<sequence length="114" mass="12981">MITKHITAMEDLYEKASRDRAKNKIERIKGLFTHLLIFITVNLLTLIAKLIGFGLHPSAWNNCLKGTLIVGSISLLTNVAYVYGPVILKKKGWEERKMQELVSKELNKNSTNRK</sequence>
<dbReference type="Proteomes" id="UP001464555">
    <property type="component" value="Unassembled WGS sequence"/>
</dbReference>
<organism evidence="3 4">
    <name type="scientific">Flavobacterium arundinis</name>
    <dbReference type="NCBI Taxonomy" id="3139143"/>
    <lineage>
        <taxon>Bacteria</taxon>
        <taxon>Pseudomonadati</taxon>
        <taxon>Bacteroidota</taxon>
        <taxon>Flavobacteriia</taxon>
        <taxon>Flavobacteriales</taxon>
        <taxon>Flavobacteriaceae</taxon>
        <taxon>Flavobacterium</taxon>
    </lineage>
</organism>
<dbReference type="EMBL" id="JBBYHR010000001">
    <property type="protein sequence ID" value="MEL1243184.1"/>
    <property type="molecule type" value="Genomic_DNA"/>
</dbReference>
<evidence type="ECO:0000259" key="2">
    <source>
        <dbReference type="Pfam" id="PF13239"/>
    </source>
</evidence>
<keyword evidence="1" id="KW-1133">Transmembrane helix</keyword>
<reference evidence="3 4" key="1">
    <citation type="submission" date="2024-04" db="EMBL/GenBank/DDBJ databases">
        <title>Flavobacterium sp. DGU11 16S ribosomal RNA gene Genome sequencing and assembly.</title>
        <authorList>
            <person name="Park S."/>
        </authorList>
    </citation>
    <scope>NUCLEOTIDE SEQUENCE [LARGE SCALE GENOMIC DNA]</scope>
    <source>
        <strain evidence="3 4">DGU11</strain>
    </source>
</reference>